<dbReference type="InterPro" id="IPR002656">
    <property type="entry name" value="Acyl_transf_3_dom"/>
</dbReference>
<dbReference type="AlphaFoldDB" id="A0A4U6D739"/>
<dbReference type="OrthoDB" id="9796461at2"/>
<evidence type="ECO:0000256" key="1">
    <source>
        <dbReference type="SAM" id="Phobius"/>
    </source>
</evidence>
<protein>
    <submittedName>
        <fullName evidence="3">Acyltransferase</fullName>
    </submittedName>
</protein>
<feature type="domain" description="Acyltransferase 3" evidence="2">
    <location>
        <begin position="7"/>
        <end position="328"/>
    </location>
</feature>
<dbReference type="EMBL" id="SZVO01000002">
    <property type="protein sequence ID" value="TKT93220.1"/>
    <property type="molecule type" value="Genomic_DNA"/>
</dbReference>
<feature type="transmembrane region" description="Helical" evidence="1">
    <location>
        <begin position="219"/>
        <end position="238"/>
    </location>
</feature>
<organism evidence="3 4">
    <name type="scientific">Dyadobacter frigoris</name>
    <dbReference type="NCBI Taxonomy" id="2576211"/>
    <lineage>
        <taxon>Bacteria</taxon>
        <taxon>Pseudomonadati</taxon>
        <taxon>Bacteroidota</taxon>
        <taxon>Cytophagia</taxon>
        <taxon>Cytophagales</taxon>
        <taxon>Spirosomataceae</taxon>
        <taxon>Dyadobacter</taxon>
    </lineage>
</organism>
<keyword evidence="4" id="KW-1185">Reference proteome</keyword>
<dbReference type="GO" id="GO:0000271">
    <property type="term" value="P:polysaccharide biosynthetic process"/>
    <property type="evidence" value="ECO:0007669"/>
    <property type="project" value="TreeGrafter"/>
</dbReference>
<feature type="transmembrane region" description="Helical" evidence="1">
    <location>
        <begin position="314"/>
        <end position="336"/>
    </location>
</feature>
<keyword evidence="1" id="KW-0812">Transmembrane</keyword>
<keyword evidence="3" id="KW-0808">Transferase</keyword>
<keyword evidence="3" id="KW-0012">Acyltransferase</keyword>
<feature type="transmembrane region" description="Helical" evidence="1">
    <location>
        <begin position="142"/>
        <end position="162"/>
    </location>
</feature>
<dbReference type="GO" id="GO:0016020">
    <property type="term" value="C:membrane"/>
    <property type="evidence" value="ECO:0007669"/>
    <property type="project" value="TreeGrafter"/>
</dbReference>
<feature type="transmembrane region" description="Helical" evidence="1">
    <location>
        <begin position="244"/>
        <end position="267"/>
    </location>
</feature>
<reference evidence="3 4" key="1">
    <citation type="submission" date="2019-05" db="EMBL/GenBank/DDBJ databases">
        <title>Dyadobacter AR-3-8 sp. nov., isolated from arctic soil.</title>
        <authorList>
            <person name="Chaudhary D.K."/>
        </authorList>
    </citation>
    <scope>NUCLEOTIDE SEQUENCE [LARGE SCALE GENOMIC DNA]</scope>
    <source>
        <strain evidence="3 4">AR-3-8</strain>
    </source>
</reference>
<feature type="transmembrane region" description="Helical" evidence="1">
    <location>
        <begin position="287"/>
        <end position="308"/>
    </location>
</feature>
<feature type="transmembrane region" description="Helical" evidence="1">
    <location>
        <begin position="37"/>
        <end position="61"/>
    </location>
</feature>
<dbReference type="Proteomes" id="UP000304900">
    <property type="component" value="Unassembled WGS sequence"/>
</dbReference>
<feature type="transmembrane region" description="Helical" evidence="1">
    <location>
        <begin position="81"/>
        <end position="99"/>
    </location>
</feature>
<proteinExistence type="predicted"/>
<feature type="transmembrane region" description="Helical" evidence="1">
    <location>
        <begin position="167"/>
        <end position="183"/>
    </location>
</feature>
<keyword evidence="1" id="KW-1133">Transmembrane helix</keyword>
<evidence type="ECO:0000313" key="3">
    <source>
        <dbReference type="EMBL" id="TKT93220.1"/>
    </source>
</evidence>
<sequence length="350" mass="40413">MRNRVEQLDGLRGIFSILVIAHHHNAFRDSIFYNNFFVINSSLFVDFFFVLSGFVIAMNYIEKIHTGEDIATFLKKRFVRLYPLLFYTEVIFIIANLVGDHSALKNMTDMRLSYYLRSGLDTLTFMGSTPILGDWMGINYPAWSISSEMISYVVFGLVLLFIPSKKYLVFILLSLTCVGFIVAKNDYMLVYDYGFVRGLLCFCMGIFTFTFLKNRTLELTYLEIPFLILLVSAMYATHHYEWNLIRLIFPVLFSIGIIIFASSTGIVTRLLSSAPFQYLGKISYSIYLNHAIVLIFVNICIFRIFKAVPTEPMIAFSLITSISLTLIYSHFTYDLIEKRFGKFLKSKLDL</sequence>
<dbReference type="InterPro" id="IPR050879">
    <property type="entry name" value="Acyltransferase_3"/>
</dbReference>
<gene>
    <name evidence="3" type="ORF">FDK13_05015</name>
</gene>
<dbReference type="PANTHER" id="PTHR23028:SF53">
    <property type="entry name" value="ACYL_TRANSF_3 DOMAIN-CONTAINING PROTEIN"/>
    <property type="match status" value="1"/>
</dbReference>
<name>A0A4U6D739_9BACT</name>
<evidence type="ECO:0000313" key="4">
    <source>
        <dbReference type="Proteomes" id="UP000304900"/>
    </source>
</evidence>
<comment type="caution">
    <text evidence="3">The sequence shown here is derived from an EMBL/GenBank/DDBJ whole genome shotgun (WGS) entry which is preliminary data.</text>
</comment>
<accession>A0A4U6D739</accession>
<dbReference type="PANTHER" id="PTHR23028">
    <property type="entry name" value="ACETYLTRANSFERASE"/>
    <property type="match status" value="1"/>
</dbReference>
<dbReference type="RefSeq" id="WP_137338896.1">
    <property type="nucleotide sequence ID" value="NZ_BSQH01000012.1"/>
</dbReference>
<dbReference type="Pfam" id="PF01757">
    <property type="entry name" value="Acyl_transf_3"/>
    <property type="match status" value="1"/>
</dbReference>
<keyword evidence="1" id="KW-0472">Membrane</keyword>
<feature type="transmembrane region" description="Helical" evidence="1">
    <location>
        <begin position="195"/>
        <end position="212"/>
    </location>
</feature>
<dbReference type="GO" id="GO:0016747">
    <property type="term" value="F:acyltransferase activity, transferring groups other than amino-acyl groups"/>
    <property type="evidence" value="ECO:0007669"/>
    <property type="project" value="InterPro"/>
</dbReference>
<evidence type="ECO:0000259" key="2">
    <source>
        <dbReference type="Pfam" id="PF01757"/>
    </source>
</evidence>